<proteinExistence type="predicted"/>
<evidence type="ECO:0000313" key="2">
    <source>
        <dbReference type="Proteomes" id="UP001457282"/>
    </source>
</evidence>
<sequence>MGKTRGWAFDDLGTQRNGRAHGGFNEAGWLTATAGLWIRHGNGVVAGGYAVAADKSTRGREETSRARVGREKELSAAGHAIDAVVRAARLGSSAAKVESGLGLWQIDDIGGDMAEN</sequence>
<gene>
    <name evidence="1" type="ORF">M0R45_027018</name>
</gene>
<evidence type="ECO:0000313" key="1">
    <source>
        <dbReference type="EMBL" id="KAK9929952.1"/>
    </source>
</evidence>
<keyword evidence="2" id="KW-1185">Reference proteome</keyword>
<reference evidence="1 2" key="1">
    <citation type="journal article" date="2023" name="G3 (Bethesda)">
        <title>A chromosome-length genome assembly and annotation of blackberry (Rubus argutus, cv. 'Hillquist').</title>
        <authorList>
            <person name="Bruna T."/>
            <person name="Aryal R."/>
            <person name="Dudchenko O."/>
            <person name="Sargent D.J."/>
            <person name="Mead D."/>
            <person name="Buti M."/>
            <person name="Cavallini A."/>
            <person name="Hytonen T."/>
            <person name="Andres J."/>
            <person name="Pham M."/>
            <person name="Weisz D."/>
            <person name="Mascagni F."/>
            <person name="Usai G."/>
            <person name="Natali L."/>
            <person name="Bassil N."/>
            <person name="Fernandez G.E."/>
            <person name="Lomsadze A."/>
            <person name="Armour M."/>
            <person name="Olukolu B."/>
            <person name="Poorten T."/>
            <person name="Britton C."/>
            <person name="Davik J."/>
            <person name="Ashrafi H."/>
            <person name="Aiden E.L."/>
            <person name="Borodovsky M."/>
            <person name="Worthington M."/>
        </authorList>
    </citation>
    <scope>NUCLEOTIDE SEQUENCE [LARGE SCALE GENOMIC DNA]</scope>
    <source>
        <strain evidence="1">PI 553951</strain>
    </source>
</reference>
<comment type="caution">
    <text evidence="1">The sequence shown here is derived from an EMBL/GenBank/DDBJ whole genome shotgun (WGS) entry which is preliminary data.</text>
</comment>
<organism evidence="1 2">
    <name type="scientific">Rubus argutus</name>
    <name type="common">Southern blackberry</name>
    <dbReference type="NCBI Taxonomy" id="59490"/>
    <lineage>
        <taxon>Eukaryota</taxon>
        <taxon>Viridiplantae</taxon>
        <taxon>Streptophyta</taxon>
        <taxon>Embryophyta</taxon>
        <taxon>Tracheophyta</taxon>
        <taxon>Spermatophyta</taxon>
        <taxon>Magnoliopsida</taxon>
        <taxon>eudicotyledons</taxon>
        <taxon>Gunneridae</taxon>
        <taxon>Pentapetalae</taxon>
        <taxon>rosids</taxon>
        <taxon>fabids</taxon>
        <taxon>Rosales</taxon>
        <taxon>Rosaceae</taxon>
        <taxon>Rosoideae</taxon>
        <taxon>Rosoideae incertae sedis</taxon>
        <taxon>Rubus</taxon>
    </lineage>
</organism>
<name>A0AAW1WZU4_RUBAR</name>
<accession>A0AAW1WZU4</accession>
<dbReference type="EMBL" id="JBEDUW010000005">
    <property type="protein sequence ID" value="KAK9929952.1"/>
    <property type="molecule type" value="Genomic_DNA"/>
</dbReference>
<dbReference type="Proteomes" id="UP001457282">
    <property type="component" value="Unassembled WGS sequence"/>
</dbReference>
<protein>
    <submittedName>
        <fullName evidence="1">Uncharacterized protein</fullName>
    </submittedName>
</protein>
<dbReference type="AlphaFoldDB" id="A0AAW1WZU4"/>